<feature type="compositionally biased region" description="Low complexity" evidence="1">
    <location>
        <begin position="325"/>
        <end position="344"/>
    </location>
</feature>
<feature type="compositionally biased region" description="Pro residues" evidence="1">
    <location>
        <begin position="618"/>
        <end position="634"/>
    </location>
</feature>
<keyword evidence="2" id="KW-0812">Transmembrane</keyword>
<feature type="region of interest" description="Disordered" evidence="1">
    <location>
        <begin position="69"/>
        <end position="520"/>
    </location>
</feature>
<dbReference type="EMBL" id="KL446953">
    <property type="protein sequence ID" value="KEG00968.1"/>
    <property type="molecule type" value="Genomic_DNA"/>
</dbReference>
<feature type="compositionally biased region" description="Basic and acidic residues" evidence="1">
    <location>
        <begin position="145"/>
        <end position="156"/>
    </location>
</feature>
<gene>
    <name evidence="3" type="ORF">YYE_04001</name>
</gene>
<feature type="compositionally biased region" description="Gly residues" evidence="1">
    <location>
        <begin position="294"/>
        <end position="303"/>
    </location>
</feature>
<evidence type="ECO:0000256" key="2">
    <source>
        <dbReference type="SAM" id="Phobius"/>
    </source>
</evidence>
<reference evidence="3 4" key="1">
    <citation type="submission" date="2013-02" db="EMBL/GenBank/DDBJ databases">
        <title>The Genome Sequence of Plasmodium vinckei vinckei.</title>
        <authorList>
            <consortium name="The Broad Institute Genome Sequencing Platform"/>
            <consortium name="The Broad Institute Genome Sequencing Center for Infectious Disease"/>
            <person name="Neafsey D."/>
            <person name="Cheeseman I."/>
            <person name="Volkman S."/>
            <person name="Adams J."/>
            <person name="Walker B."/>
            <person name="Young S.K."/>
            <person name="Zeng Q."/>
            <person name="Gargeya S."/>
            <person name="Fitzgerald M."/>
            <person name="Haas B."/>
            <person name="Abouelleil A."/>
            <person name="Alvarado L."/>
            <person name="Arachchi H.M."/>
            <person name="Berlin A.M."/>
            <person name="Chapman S.B."/>
            <person name="Dewar J."/>
            <person name="Goldberg J."/>
            <person name="Griggs A."/>
            <person name="Gujja S."/>
            <person name="Hansen M."/>
            <person name="Howarth C."/>
            <person name="Imamovic A."/>
            <person name="Larimer J."/>
            <person name="McCowan C."/>
            <person name="Murphy C."/>
            <person name="Neiman D."/>
            <person name="Pearson M."/>
            <person name="Priest M."/>
            <person name="Roberts A."/>
            <person name="Saif S."/>
            <person name="Shea T."/>
            <person name="Sisk P."/>
            <person name="Sykes S."/>
            <person name="Wortman J."/>
            <person name="Nusbaum C."/>
            <person name="Birren B."/>
        </authorList>
    </citation>
    <scope>NUCLEOTIDE SEQUENCE [LARGE SCALE GENOMIC DNA]</scope>
    <source>
        <strain evidence="4">vinckei</strain>
    </source>
</reference>
<evidence type="ECO:0000313" key="4">
    <source>
        <dbReference type="Proteomes" id="UP000030681"/>
    </source>
</evidence>
<feature type="compositionally biased region" description="Basic and acidic residues" evidence="1">
    <location>
        <begin position="252"/>
        <end position="267"/>
    </location>
</feature>
<keyword evidence="2" id="KW-0472">Membrane</keyword>
<feature type="compositionally biased region" description="Gly residues" evidence="1">
    <location>
        <begin position="169"/>
        <end position="182"/>
    </location>
</feature>
<proteinExistence type="predicted"/>
<feature type="compositionally biased region" description="Polar residues" evidence="1">
    <location>
        <begin position="84"/>
        <end position="97"/>
    </location>
</feature>
<sequence>MIYEVFRLQKIDIYSKLSIKDKDSLLKRIKHLTTFKNENKYFVTVNERYSFDDKECLEAKSKDEQIGEKIASQKSKNPIGGPQTRVSGSTQHRNTGYRNPASLQPKRTPVQSTLKSPSEQSKFTKPIAVKPAPPPQSLPSTPSETDTKLKAREAGKTHKNGPGNTVNGADGGKGDAGSGSNGGHSVQGDKRSKSDASDGGLGSSSKTQTGSDIGTGSPGGEPGGTAGGKEGKSGEKGDTSGGLGDGSGGTGTEKKDINSGLGSHEDSSTQVGKDGGQKSSNNDTRDPVNVPGSGVHGPEGGGVRSADQSVKDSQQGMGDGKSEQGSKSSGASDGKGSQGTTSSGASGGQGSQRITSSESGGADGAPDASKIGQKTPDSDKGNKDGGANGGSGTPGSGANGGSNAQGDQGKSPGKTTSGAGGQGNSSDGTGTSPSPGTLPSQDTPPSPVPPLPPQQSTSPTEPQPPTSKPDTQSPPASTLSQNDSSLQKSQTGGSSNGNGNPGDGPSDPASSTSGGSFDMWSPFFKLLLNGEKIYNKGSQFIKDNHQRLKDAKDQITDTYNSTVANLKSAYNVSSDYLNKYVSNIIDQLNQVEPPKAGDNHPGSGSRTGGGNPSNPSQITPPAPPSNPMPNPIQDPPKGSLKQGQSPPQPQPIIQQNPQVPVQVNQHNNNAIIQLAKSLSSDIILKKPWNIFPTTWNGSGDCKPEIKFMNATLVCCTSEQCSLTGITVTLVLIPIILLIAYKYLSFGSSKKSEKKNMKRVINFHDGNRKTKIIISSNNRNKGLKPVINLVGGGKNSLLNIYKIIQADPMPFINLFFLLIFFVYKRKRDTIE</sequence>
<feature type="compositionally biased region" description="Low complexity" evidence="1">
    <location>
        <begin position="503"/>
        <end position="516"/>
    </location>
</feature>
<protein>
    <recommendedName>
        <fullName evidence="5">PIR protein CIR protein</fullName>
    </recommendedName>
</protein>
<name>A0A081IBB0_PLAVN</name>
<feature type="compositionally biased region" description="Gly residues" evidence="1">
    <location>
        <begin position="384"/>
        <end position="400"/>
    </location>
</feature>
<evidence type="ECO:0000256" key="1">
    <source>
        <dbReference type="SAM" id="MobiDB-lite"/>
    </source>
</evidence>
<evidence type="ECO:0008006" key="5">
    <source>
        <dbReference type="Google" id="ProtNLM"/>
    </source>
</evidence>
<feature type="compositionally biased region" description="Basic and acidic residues" evidence="1">
    <location>
        <begin position="229"/>
        <end position="238"/>
    </location>
</feature>
<feature type="compositionally biased region" description="Pro residues" evidence="1">
    <location>
        <begin position="442"/>
        <end position="453"/>
    </location>
</feature>
<dbReference type="AlphaFoldDB" id="A0A081IBB0"/>
<feature type="compositionally biased region" description="Basic and acidic residues" evidence="1">
    <location>
        <begin position="187"/>
        <end position="196"/>
    </location>
</feature>
<organism evidence="3 4">
    <name type="scientific">Plasmodium vinckei vinckei</name>
    <dbReference type="NCBI Taxonomy" id="54757"/>
    <lineage>
        <taxon>Eukaryota</taxon>
        <taxon>Sar</taxon>
        <taxon>Alveolata</taxon>
        <taxon>Apicomplexa</taxon>
        <taxon>Aconoidasida</taxon>
        <taxon>Haemosporida</taxon>
        <taxon>Plasmodiidae</taxon>
        <taxon>Plasmodium</taxon>
        <taxon>Plasmodium (Vinckeia)</taxon>
    </lineage>
</organism>
<keyword evidence="2" id="KW-1133">Transmembrane helix</keyword>
<feature type="compositionally biased region" description="Polar residues" evidence="1">
    <location>
        <begin position="470"/>
        <end position="488"/>
    </location>
</feature>
<accession>A0A081IBB0</accession>
<feature type="transmembrane region" description="Helical" evidence="2">
    <location>
        <begin position="722"/>
        <end position="743"/>
    </location>
</feature>
<feature type="compositionally biased region" description="Low complexity" evidence="1">
    <location>
        <begin position="425"/>
        <end position="441"/>
    </location>
</feature>
<feature type="compositionally biased region" description="Gly residues" evidence="1">
    <location>
        <begin position="216"/>
        <end position="228"/>
    </location>
</feature>
<evidence type="ECO:0000313" key="3">
    <source>
        <dbReference type="EMBL" id="KEG00968.1"/>
    </source>
</evidence>
<feature type="compositionally biased region" description="Gly residues" evidence="1">
    <location>
        <begin position="239"/>
        <end position="251"/>
    </location>
</feature>
<feature type="compositionally biased region" description="Polar residues" evidence="1">
    <location>
        <begin position="306"/>
        <end position="316"/>
    </location>
</feature>
<feature type="region of interest" description="Disordered" evidence="1">
    <location>
        <begin position="591"/>
        <end position="654"/>
    </location>
</feature>
<feature type="compositionally biased region" description="Polar residues" evidence="1">
    <location>
        <begin position="109"/>
        <end position="123"/>
    </location>
</feature>
<dbReference type="Proteomes" id="UP000030681">
    <property type="component" value="Unassembled WGS sequence"/>
</dbReference>